<organism evidence="1 2">
    <name type="scientific">Candidatus Woesebacteria bacterium RIFCSPHIGHO2_01_FULL_38_9</name>
    <dbReference type="NCBI Taxonomy" id="1802492"/>
    <lineage>
        <taxon>Bacteria</taxon>
        <taxon>Candidatus Woeseibacteriota</taxon>
    </lineage>
</organism>
<accession>A0A1F7XZ53</accession>
<dbReference type="SUPFAM" id="SSF48208">
    <property type="entry name" value="Six-hairpin glycosidases"/>
    <property type="match status" value="1"/>
</dbReference>
<sequence>MDITKSIDYFKSLIDKNGIIQFTKGYKKDYSYGYAIEDQARALLVAILLEDRKLIDQFFNSIEESVTKDKGVDMLRDKFGKLTGNFDNFEEASAEVLWALSKLRNSKFGDSYKKSIDSVVLDLEKGLVKTPYPRVMAYTLLGLAELNNLKTVQLLANNLTNIYSKNKSEEWIWFESKMTYANALLPWSLFSAYSLLKKREYLVIAQKTLKFLFNNLTKEGVPIVVGNEGWWIKGKDMAFYDQQPIDISYMTLTCLSAKKITGKEKYLDKAKFYYSWFLGNNLKKQNMIREDGACYDGLYEYGPNPNAGAESNICFLIASLEMKNRGLLAT</sequence>
<dbReference type="AlphaFoldDB" id="A0A1F7XZ53"/>
<dbReference type="InterPro" id="IPR008928">
    <property type="entry name" value="6-hairpin_glycosidase_sf"/>
</dbReference>
<proteinExistence type="predicted"/>
<evidence type="ECO:0000313" key="2">
    <source>
        <dbReference type="Proteomes" id="UP000178419"/>
    </source>
</evidence>
<dbReference type="EMBL" id="MGGE01000044">
    <property type="protein sequence ID" value="OGM20321.1"/>
    <property type="molecule type" value="Genomic_DNA"/>
</dbReference>
<gene>
    <name evidence="1" type="ORF">A2714_04725</name>
</gene>
<protein>
    <submittedName>
        <fullName evidence="1">Uncharacterized protein</fullName>
    </submittedName>
</protein>
<reference evidence="1 2" key="1">
    <citation type="journal article" date="2016" name="Nat. Commun.">
        <title>Thousands of microbial genomes shed light on interconnected biogeochemical processes in an aquifer system.</title>
        <authorList>
            <person name="Anantharaman K."/>
            <person name="Brown C.T."/>
            <person name="Hug L.A."/>
            <person name="Sharon I."/>
            <person name="Castelle C.J."/>
            <person name="Probst A.J."/>
            <person name="Thomas B.C."/>
            <person name="Singh A."/>
            <person name="Wilkins M.J."/>
            <person name="Karaoz U."/>
            <person name="Brodie E.L."/>
            <person name="Williams K.H."/>
            <person name="Hubbard S.S."/>
            <person name="Banfield J.F."/>
        </authorList>
    </citation>
    <scope>NUCLEOTIDE SEQUENCE [LARGE SCALE GENOMIC DNA]</scope>
</reference>
<name>A0A1F7XZ53_9BACT</name>
<evidence type="ECO:0000313" key="1">
    <source>
        <dbReference type="EMBL" id="OGM20321.1"/>
    </source>
</evidence>
<dbReference type="Gene3D" id="1.50.10.20">
    <property type="match status" value="1"/>
</dbReference>
<comment type="caution">
    <text evidence="1">The sequence shown here is derived from an EMBL/GenBank/DDBJ whole genome shotgun (WGS) entry which is preliminary data.</text>
</comment>
<dbReference type="GO" id="GO:0005975">
    <property type="term" value="P:carbohydrate metabolic process"/>
    <property type="evidence" value="ECO:0007669"/>
    <property type="project" value="InterPro"/>
</dbReference>
<dbReference type="Proteomes" id="UP000178419">
    <property type="component" value="Unassembled WGS sequence"/>
</dbReference>